<dbReference type="AlphaFoldDB" id="A0A4P9W5R7"/>
<evidence type="ECO:0000313" key="1">
    <source>
        <dbReference type="EMBL" id="RKO87302.1"/>
    </source>
</evidence>
<name>A0A4P9W5R7_9FUNG</name>
<accession>A0A4P9W5R7</accession>
<protein>
    <submittedName>
        <fullName evidence="1">Uncharacterized protein</fullName>
    </submittedName>
</protein>
<sequence>MSEPLGPAKQVFITSITVSAIHSRGVHNIHLIHPLGELLLLLPFHKLLPCVGGVDVALVGALLVQCATVLYQQGDIGEGRCDSTSQQAEAVLETPEGHLYGDPGLAMPLVGDEVRRVGVDLVAENGVALRDVDAGFDLLEKHWLCYVRNQINKAKARTELAQARALNAPPCHLVSLVKVADIETLVKKPTLCNVFDLFGALMGIKQPSIAPVTFGIPASSWEFPRIIA</sequence>
<proteinExistence type="predicted"/>
<keyword evidence="2" id="KW-1185">Reference proteome</keyword>
<gene>
    <name evidence="1" type="ORF">BDK51DRAFT_52021</name>
</gene>
<evidence type="ECO:0000313" key="2">
    <source>
        <dbReference type="Proteomes" id="UP000269721"/>
    </source>
</evidence>
<dbReference type="Proteomes" id="UP000269721">
    <property type="component" value="Unassembled WGS sequence"/>
</dbReference>
<dbReference type="EMBL" id="KZ997529">
    <property type="protein sequence ID" value="RKO87302.1"/>
    <property type="molecule type" value="Genomic_DNA"/>
</dbReference>
<organism evidence="1 2">
    <name type="scientific">Blyttiomyces helicus</name>
    <dbReference type="NCBI Taxonomy" id="388810"/>
    <lineage>
        <taxon>Eukaryota</taxon>
        <taxon>Fungi</taxon>
        <taxon>Fungi incertae sedis</taxon>
        <taxon>Chytridiomycota</taxon>
        <taxon>Chytridiomycota incertae sedis</taxon>
        <taxon>Chytridiomycetes</taxon>
        <taxon>Chytridiomycetes incertae sedis</taxon>
        <taxon>Blyttiomyces</taxon>
    </lineage>
</organism>
<reference evidence="2" key="1">
    <citation type="journal article" date="2018" name="Nat. Microbiol.">
        <title>Leveraging single-cell genomics to expand the fungal tree of life.</title>
        <authorList>
            <person name="Ahrendt S.R."/>
            <person name="Quandt C.A."/>
            <person name="Ciobanu D."/>
            <person name="Clum A."/>
            <person name="Salamov A."/>
            <person name="Andreopoulos B."/>
            <person name="Cheng J.F."/>
            <person name="Woyke T."/>
            <person name="Pelin A."/>
            <person name="Henrissat B."/>
            <person name="Reynolds N.K."/>
            <person name="Benny G.L."/>
            <person name="Smith M.E."/>
            <person name="James T.Y."/>
            <person name="Grigoriev I.V."/>
        </authorList>
    </citation>
    <scope>NUCLEOTIDE SEQUENCE [LARGE SCALE GENOMIC DNA]</scope>
</reference>